<evidence type="ECO:0000313" key="6">
    <source>
        <dbReference type="EMBL" id="KAF9471353.1"/>
    </source>
</evidence>
<feature type="non-terminal residue" evidence="6">
    <location>
        <position position="227"/>
    </location>
</feature>
<dbReference type="InterPro" id="IPR012337">
    <property type="entry name" value="RNaseH-like_sf"/>
</dbReference>
<organism evidence="6 7">
    <name type="scientific">Pholiota conissans</name>
    <dbReference type="NCBI Taxonomy" id="109636"/>
    <lineage>
        <taxon>Eukaryota</taxon>
        <taxon>Fungi</taxon>
        <taxon>Dikarya</taxon>
        <taxon>Basidiomycota</taxon>
        <taxon>Agaricomycotina</taxon>
        <taxon>Agaricomycetes</taxon>
        <taxon>Agaricomycetidae</taxon>
        <taxon>Agaricales</taxon>
        <taxon>Agaricineae</taxon>
        <taxon>Strophariaceae</taxon>
        <taxon>Pholiota</taxon>
    </lineage>
</organism>
<name>A0A9P6CT93_9AGAR</name>
<sequence>QVGMITLDNASNCASMMEELEFLFREHEIQFNCEENRIRDVIGKARSLVTACRASGQWREDLQATIMEGNNSKSFPDEKQLRNAELLHDMDVRWSATYLMIDRVLELYPAIDVLLNKVKYKDIHKHLLDDIELQVLHDIAEFLKVPHAVQTTLCGEKTSTLSAVLPTYEDLLEMLRAYKVICPQLRGAISVCISKIEEYVNKSRKTRIYALAMIINPITKLHWIEEH</sequence>
<evidence type="ECO:0000256" key="3">
    <source>
        <dbReference type="ARBA" id="ARBA00022771"/>
    </source>
</evidence>
<dbReference type="PANTHER" id="PTHR46481">
    <property type="entry name" value="ZINC FINGER BED DOMAIN-CONTAINING PROTEIN 4"/>
    <property type="match status" value="1"/>
</dbReference>
<dbReference type="EMBL" id="MU155703">
    <property type="protein sequence ID" value="KAF9471353.1"/>
    <property type="molecule type" value="Genomic_DNA"/>
</dbReference>
<keyword evidence="5" id="KW-0539">Nucleus</keyword>
<evidence type="ECO:0000256" key="2">
    <source>
        <dbReference type="ARBA" id="ARBA00022723"/>
    </source>
</evidence>
<keyword evidence="2" id="KW-0479">Metal-binding</keyword>
<proteinExistence type="predicted"/>
<accession>A0A9P6CT93</accession>
<dbReference type="AlphaFoldDB" id="A0A9P6CT93"/>
<keyword evidence="4" id="KW-0862">Zinc</keyword>
<gene>
    <name evidence="6" type="ORF">BDN70DRAFT_764017</name>
</gene>
<dbReference type="OrthoDB" id="2790258at2759"/>
<protein>
    <recommendedName>
        <fullName evidence="8">Zinc finger BED domain-containing protein 4</fullName>
    </recommendedName>
</protein>
<dbReference type="InterPro" id="IPR052035">
    <property type="entry name" value="ZnF_BED_domain_contain"/>
</dbReference>
<dbReference type="Proteomes" id="UP000807469">
    <property type="component" value="Unassembled WGS sequence"/>
</dbReference>
<dbReference type="PANTHER" id="PTHR46481:SF10">
    <property type="entry name" value="ZINC FINGER BED DOMAIN-CONTAINING PROTEIN 39"/>
    <property type="match status" value="1"/>
</dbReference>
<keyword evidence="7" id="KW-1185">Reference proteome</keyword>
<evidence type="ECO:0008006" key="8">
    <source>
        <dbReference type="Google" id="ProtNLM"/>
    </source>
</evidence>
<dbReference type="SUPFAM" id="SSF53098">
    <property type="entry name" value="Ribonuclease H-like"/>
    <property type="match status" value="1"/>
</dbReference>
<evidence type="ECO:0000256" key="5">
    <source>
        <dbReference type="ARBA" id="ARBA00023242"/>
    </source>
</evidence>
<comment type="subcellular location">
    <subcellularLocation>
        <location evidence="1">Nucleus</location>
    </subcellularLocation>
</comment>
<evidence type="ECO:0000256" key="4">
    <source>
        <dbReference type="ARBA" id="ARBA00022833"/>
    </source>
</evidence>
<evidence type="ECO:0000313" key="7">
    <source>
        <dbReference type="Proteomes" id="UP000807469"/>
    </source>
</evidence>
<evidence type="ECO:0000256" key="1">
    <source>
        <dbReference type="ARBA" id="ARBA00004123"/>
    </source>
</evidence>
<reference evidence="6" key="1">
    <citation type="submission" date="2020-11" db="EMBL/GenBank/DDBJ databases">
        <authorList>
            <consortium name="DOE Joint Genome Institute"/>
            <person name="Ahrendt S."/>
            <person name="Riley R."/>
            <person name="Andreopoulos W."/>
            <person name="Labutti K."/>
            <person name="Pangilinan J."/>
            <person name="Ruiz-Duenas F.J."/>
            <person name="Barrasa J.M."/>
            <person name="Sanchez-Garcia M."/>
            <person name="Camarero S."/>
            <person name="Miyauchi S."/>
            <person name="Serrano A."/>
            <person name="Linde D."/>
            <person name="Babiker R."/>
            <person name="Drula E."/>
            <person name="Ayuso-Fernandez I."/>
            <person name="Pacheco R."/>
            <person name="Padilla G."/>
            <person name="Ferreira P."/>
            <person name="Barriuso J."/>
            <person name="Kellner H."/>
            <person name="Castanera R."/>
            <person name="Alfaro M."/>
            <person name="Ramirez L."/>
            <person name="Pisabarro A.G."/>
            <person name="Kuo A."/>
            <person name="Tritt A."/>
            <person name="Lipzen A."/>
            <person name="He G."/>
            <person name="Yan M."/>
            <person name="Ng V."/>
            <person name="Cullen D."/>
            <person name="Martin F."/>
            <person name="Rosso M.-N."/>
            <person name="Henrissat B."/>
            <person name="Hibbett D."/>
            <person name="Martinez A.T."/>
            <person name="Grigoriev I.V."/>
        </authorList>
    </citation>
    <scope>NUCLEOTIDE SEQUENCE</scope>
    <source>
        <strain evidence="6">CIRM-BRFM 674</strain>
    </source>
</reference>
<comment type="caution">
    <text evidence="6">The sequence shown here is derived from an EMBL/GenBank/DDBJ whole genome shotgun (WGS) entry which is preliminary data.</text>
</comment>
<keyword evidence="3" id="KW-0863">Zinc-finger</keyword>
<dbReference type="GO" id="GO:0008270">
    <property type="term" value="F:zinc ion binding"/>
    <property type="evidence" value="ECO:0007669"/>
    <property type="project" value="UniProtKB-KW"/>
</dbReference>
<dbReference type="GO" id="GO:0005634">
    <property type="term" value="C:nucleus"/>
    <property type="evidence" value="ECO:0007669"/>
    <property type="project" value="UniProtKB-SubCell"/>
</dbReference>
<feature type="non-terminal residue" evidence="6">
    <location>
        <position position="1"/>
    </location>
</feature>